<dbReference type="EMBL" id="SMAE01000002">
    <property type="protein sequence ID" value="TCS91190.1"/>
    <property type="molecule type" value="Genomic_DNA"/>
</dbReference>
<dbReference type="RefSeq" id="WP_132025851.1">
    <property type="nucleotide sequence ID" value="NZ_CP068564.1"/>
</dbReference>
<organism evidence="1 2">
    <name type="scientific">Keratinibaculum paraultunense</name>
    <dbReference type="NCBI Taxonomy" id="1278232"/>
    <lineage>
        <taxon>Bacteria</taxon>
        <taxon>Bacillati</taxon>
        <taxon>Bacillota</taxon>
        <taxon>Tissierellia</taxon>
        <taxon>Tissierellales</taxon>
        <taxon>Tepidimicrobiaceae</taxon>
        <taxon>Keratinibaculum</taxon>
    </lineage>
</organism>
<keyword evidence="2" id="KW-1185">Reference proteome</keyword>
<protein>
    <submittedName>
        <fullName evidence="1">Sporulation protein YqfC</fullName>
    </submittedName>
</protein>
<comment type="caution">
    <text evidence="1">The sequence shown here is derived from an EMBL/GenBank/DDBJ whole genome shotgun (WGS) entry which is preliminary data.</text>
</comment>
<dbReference type="InterPro" id="IPR022476">
    <property type="entry name" value="Spore_YabP/YqfC"/>
</dbReference>
<accession>A0A4R3KYH8</accession>
<gene>
    <name evidence="1" type="ORF">EDD65_102119</name>
</gene>
<sequence length="92" mass="10461">MKNKVDDFKYNISEVFELPKDIVLDLPKIIMVGNLELHVSNHKGIIEYTDEILRINSSIGIIKIEGLNLELKTILSEEIIVTGNIEKIEIIS</sequence>
<dbReference type="Pfam" id="PF07873">
    <property type="entry name" value="YabP"/>
    <property type="match status" value="1"/>
</dbReference>
<dbReference type="NCBIfam" id="TIGR02856">
    <property type="entry name" value="spore_yqfC"/>
    <property type="match status" value="1"/>
</dbReference>
<dbReference type="AlphaFoldDB" id="A0A4R3KYH8"/>
<proteinExistence type="predicted"/>
<dbReference type="OrthoDB" id="2989236at2"/>
<dbReference type="InterPro" id="IPR022477">
    <property type="entry name" value="Spore_YqfC"/>
</dbReference>
<dbReference type="Proteomes" id="UP000294567">
    <property type="component" value="Unassembled WGS sequence"/>
</dbReference>
<reference evidence="1 2" key="1">
    <citation type="submission" date="2019-03" db="EMBL/GenBank/DDBJ databases">
        <title>Genomic Encyclopedia of Type Strains, Phase IV (KMG-IV): sequencing the most valuable type-strain genomes for metagenomic binning, comparative biology and taxonomic classification.</title>
        <authorList>
            <person name="Goeker M."/>
        </authorList>
    </citation>
    <scope>NUCLEOTIDE SEQUENCE [LARGE SCALE GENOMIC DNA]</scope>
    <source>
        <strain evidence="1 2">DSM 26752</strain>
    </source>
</reference>
<evidence type="ECO:0000313" key="1">
    <source>
        <dbReference type="EMBL" id="TCS91190.1"/>
    </source>
</evidence>
<evidence type="ECO:0000313" key="2">
    <source>
        <dbReference type="Proteomes" id="UP000294567"/>
    </source>
</evidence>
<name>A0A4R3KYH8_9FIRM</name>